<dbReference type="SUPFAM" id="SSF103473">
    <property type="entry name" value="MFS general substrate transporter"/>
    <property type="match status" value="1"/>
</dbReference>
<dbReference type="Gene3D" id="1.20.1250.20">
    <property type="entry name" value="MFS general substrate transporter like domains"/>
    <property type="match status" value="2"/>
</dbReference>
<evidence type="ECO:0000256" key="1">
    <source>
        <dbReference type="ARBA" id="ARBA00022692"/>
    </source>
</evidence>
<comment type="caution">
    <text evidence="6">The sequence shown here is derived from an EMBL/GenBank/DDBJ whole genome shotgun (WGS) entry which is preliminary data.</text>
</comment>
<evidence type="ECO:0000256" key="4">
    <source>
        <dbReference type="SAM" id="Phobius"/>
    </source>
</evidence>
<dbReference type="PANTHER" id="PTHR23527:SF1">
    <property type="entry name" value="BLL3282 PROTEIN"/>
    <property type="match status" value="1"/>
</dbReference>
<accession>A0A840AFS3</accession>
<dbReference type="InterPro" id="IPR011701">
    <property type="entry name" value="MFS"/>
</dbReference>
<dbReference type="PROSITE" id="PS50850">
    <property type="entry name" value="MFS"/>
    <property type="match status" value="1"/>
</dbReference>
<keyword evidence="7" id="KW-1185">Reference proteome</keyword>
<evidence type="ECO:0000256" key="2">
    <source>
        <dbReference type="ARBA" id="ARBA00022989"/>
    </source>
</evidence>
<protein>
    <submittedName>
        <fullName evidence="6">MFS family permease</fullName>
    </submittedName>
</protein>
<proteinExistence type="predicted"/>
<dbReference type="Pfam" id="PF07690">
    <property type="entry name" value="MFS_1"/>
    <property type="match status" value="1"/>
</dbReference>
<evidence type="ECO:0000313" key="6">
    <source>
        <dbReference type="EMBL" id="MBB3899320.1"/>
    </source>
</evidence>
<feature type="transmembrane region" description="Helical" evidence="4">
    <location>
        <begin position="233"/>
        <end position="255"/>
    </location>
</feature>
<dbReference type="AlphaFoldDB" id="A0A840AFS3"/>
<sequence length="333" mass="33361">MLRRVGPLRTTQLALVCAGCGAALLASASPWIAIVASALLGGAYGLTNPAASQLLGRLAPASRRNLVFAVKQMGVPLGVALGGLILPRVAEAAGWRVGLLGAGAVLVLLALAIQPLRAGWDAGHGVASAALARFRLRDAPALHALAVTGGAYALVQIALGAHMVAMLVLDFGWDPVSAGLMVGLSQAVGAFSRIGWAVLADAWQGGLRVLVLIGVFATLFFALLPLAPGAATWKIVLLFVLLGATSTGWNGVLVAESVRLAPEGAQGAASGAVLSLTFTGAVIGPTALALLSTGMGGYTTAFALAGMLSLAGAGVAWWSRRFAPTGQAARPGG</sequence>
<dbReference type="Proteomes" id="UP000553193">
    <property type="component" value="Unassembled WGS sequence"/>
</dbReference>
<keyword evidence="2 4" id="KW-1133">Transmembrane helix</keyword>
<dbReference type="InterPro" id="IPR036259">
    <property type="entry name" value="MFS_trans_sf"/>
</dbReference>
<dbReference type="PANTHER" id="PTHR23527">
    <property type="entry name" value="BLL3282 PROTEIN"/>
    <property type="match status" value="1"/>
</dbReference>
<evidence type="ECO:0000259" key="5">
    <source>
        <dbReference type="PROSITE" id="PS50850"/>
    </source>
</evidence>
<feature type="transmembrane region" description="Helical" evidence="4">
    <location>
        <begin position="297"/>
        <end position="318"/>
    </location>
</feature>
<dbReference type="InterPro" id="IPR052952">
    <property type="entry name" value="MFS-Transporter"/>
</dbReference>
<feature type="transmembrane region" description="Helical" evidence="4">
    <location>
        <begin position="93"/>
        <end position="113"/>
    </location>
</feature>
<dbReference type="GO" id="GO:0022857">
    <property type="term" value="F:transmembrane transporter activity"/>
    <property type="evidence" value="ECO:0007669"/>
    <property type="project" value="InterPro"/>
</dbReference>
<feature type="transmembrane region" description="Helical" evidence="4">
    <location>
        <begin position="141"/>
        <end position="164"/>
    </location>
</feature>
<feature type="transmembrane region" description="Helical" evidence="4">
    <location>
        <begin position="176"/>
        <end position="199"/>
    </location>
</feature>
<keyword evidence="1 4" id="KW-0812">Transmembrane</keyword>
<dbReference type="InterPro" id="IPR020846">
    <property type="entry name" value="MFS_dom"/>
</dbReference>
<keyword evidence="3 4" id="KW-0472">Membrane</keyword>
<organism evidence="6 7">
    <name type="scientific">Roseococcus suduntuyensis</name>
    <dbReference type="NCBI Taxonomy" id="455361"/>
    <lineage>
        <taxon>Bacteria</taxon>
        <taxon>Pseudomonadati</taxon>
        <taxon>Pseudomonadota</taxon>
        <taxon>Alphaproteobacteria</taxon>
        <taxon>Acetobacterales</taxon>
        <taxon>Roseomonadaceae</taxon>
        <taxon>Roseococcus</taxon>
    </lineage>
</organism>
<feature type="domain" description="Major facilitator superfamily (MFS) profile" evidence="5">
    <location>
        <begin position="1"/>
        <end position="324"/>
    </location>
</feature>
<feature type="transmembrane region" description="Helical" evidence="4">
    <location>
        <begin position="206"/>
        <end position="227"/>
    </location>
</feature>
<dbReference type="EMBL" id="JACIDJ010000005">
    <property type="protein sequence ID" value="MBB3899320.1"/>
    <property type="molecule type" value="Genomic_DNA"/>
</dbReference>
<dbReference type="RefSeq" id="WP_184384994.1">
    <property type="nucleotide sequence ID" value="NZ_JACIDJ010000005.1"/>
</dbReference>
<feature type="transmembrane region" description="Helical" evidence="4">
    <location>
        <begin position="267"/>
        <end position="291"/>
    </location>
</feature>
<gene>
    <name evidence="6" type="ORF">GGQ83_002772</name>
</gene>
<name>A0A840AFS3_9PROT</name>
<evidence type="ECO:0000313" key="7">
    <source>
        <dbReference type="Proteomes" id="UP000553193"/>
    </source>
</evidence>
<reference evidence="6 7" key="1">
    <citation type="submission" date="2020-08" db="EMBL/GenBank/DDBJ databases">
        <title>Genomic Encyclopedia of Type Strains, Phase IV (KMG-IV): sequencing the most valuable type-strain genomes for metagenomic binning, comparative biology and taxonomic classification.</title>
        <authorList>
            <person name="Goeker M."/>
        </authorList>
    </citation>
    <scope>NUCLEOTIDE SEQUENCE [LARGE SCALE GENOMIC DNA]</scope>
    <source>
        <strain evidence="6 7">DSM 19979</strain>
    </source>
</reference>
<evidence type="ECO:0000256" key="3">
    <source>
        <dbReference type="ARBA" id="ARBA00023136"/>
    </source>
</evidence>